<dbReference type="Proteomes" id="UP000002640">
    <property type="component" value="Unassembled WGS sequence"/>
</dbReference>
<dbReference type="InterPro" id="IPR028325">
    <property type="entry name" value="VG_K_chnl"/>
</dbReference>
<evidence type="ECO:0000256" key="12">
    <source>
        <dbReference type="SAM" id="MobiDB-lite"/>
    </source>
</evidence>
<keyword evidence="11" id="KW-0407">Ion channel</keyword>
<feature type="region of interest" description="Disordered" evidence="12">
    <location>
        <begin position="927"/>
        <end position="972"/>
    </location>
</feature>
<evidence type="ECO:0000256" key="1">
    <source>
        <dbReference type="ARBA" id="ARBA00004141"/>
    </source>
</evidence>
<feature type="compositionally biased region" description="Acidic residues" evidence="12">
    <location>
        <begin position="552"/>
        <end position="561"/>
    </location>
</feature>
<evidence type="ECO:0000259" key="14">
    <source>
        <dbReference type="Pfam" id="PF00520"/>
    </source>
</evidence>
<keyword evidence="9" id="KW-0406">Ion transport</keyword>
<feature type="region of interest" description="Disordered" evidence="12">
    <location>
        <begin position="1489"/>
        <end position="1511"/>
    </location>
</feature>
<evidence type="ECO:0000313" key="17">
    <source>
        <dbReference type="Proteomes" id="UP000002640"/>
    </source>
</evidence>
<keyword evidence="8 13" id="KW-1133">Transmembrane helix</keyword>
<keyword evidence="3" id="KW-0633">Potassium transport</keyword>
<evidence type="ECO:0000256" key="3">
    <source>
        <dbReference type="ARBA" id="ARBA00022538"/>
    </source>
</evidence>
<feature type="compositionally biased region" description="Basic and acidic residues" evidence="12">
    <location>
        <begin position="780"/>
        <end position="811"/>
    </location>
</feature>
<dbReference type="Gene3D" id="1.10.287.70">
    <property type="match status" value="2"/>
</dbReference>
<feature type="region of interest" description="Disordered" evidence="12">
    <location>
        <begin position="412"/>
        <end position="442"/>
    </location>
</feature>
<dbReference type="PANTHER" id="PTHR11537">
    <property type="entry name" value="VOLTAGE-GATED POTASSIUM CHANNEL"/>
    <property type="match status" value="1"/>
</dbReference>
<feature type="transmembrane region" description="Helical" evidence="13">
    <location>
        <begin position="1265"/>
        <end position="1285"/>
    </location>
</feature>
<reference evidence="16 17" key="1">
    <citation type="journal article" date="2006" name="Science">
        <title>Phytophthora genome sequences uncover evolutionary origins and mechanisms of pathogenesis.</title>
        <authorList>
            <person name="Tyler B.M."/>
            <person name="Tripathy S."/>
            <person name="Zhang X."/>
            <person name="Dehal P."/>
            <person name="Jiang R.H."/>
            <person name="Aerts A."/>
            <person name="Arredondo F.D."/>
            <person name="Baxter L."/>
            <person name="Bensasson D."/>
            <person name="Beynon J.L."/>
            <person name="Chapman J."/>
            <person name="Damasceno C.M."/>
            <person name="Dorrance A.E."/>
            <person name="Dou D."/>
            <person name="Dickerman A.W."/>
            <person name="Dubchak I.L."/>
            <person name="Garbelotto M."/>
            <person name="Gijzen M."/>
            <person name="Gordon S.G."/>
            <person name="Govers F."/>
            <person name="Grunwald N.J."/>
            <person name="Huang W."/>
            <person name="Ivors K.L."/>
            <person name="Jones R.W."/>
            <person name="Kamoun S."/>
            <person name="Krampis K."/>
            <person name="Lamour K.H."/>
            <person name="Lee M.K."/>
            <person name="McDonald W.H."/>
            <person name="Medina M."/>
            <person name="Meijer H.J."/>
            <person name="Nordberg E.K."/>
            <person name="Maclean D.J."/>
            <person name="Ospina-Giraldo M.D."/>
            <person name="Morris P.F."/>
            <person name="Phuntumart V."/>
            <person name="Putnam N.H."/>
            <person name="Rash S."/>
            <person name="Rose J.K."/>
            <person name="Sakihama Y."/>
            <person name="Salamov A.A."/>
            <person name="Savidor A."/>
            <person name="Scheuring C.F."/>
            <person name="Smith B.M."/>
            <person name="Sobral B.W."/>
            <person name="Terry A."/>
            <person name="Torto-Alalibo T.A."/>
            <person name="Win J."/>
            <person name="Xu Z."/>
            <person name="Zhang H."/>
            <person name="Grigoriev I.V."/>
            <person name="Rokhsar D.S."/>
            <person name="Boore J.L."/>
        </authorList>
    </citation>
    <scope>NUCLEOTIDE SEQUENCE [LARGE SCALE GENOMIC DNA]</scope>
    <source>
        <strain evidence="16 17">P6497</strain>
    </source>
</reference>
<feature type="domain" description="Ion transport" evidence="14">
    <location>
        <begin position="1094"/>
        <end position="1322"/>
    </location>
</feature>
<dbReference type="STRING" id="1094619.G5AA73"/>
<evidence type="ECO:0000256" key="8">
    <source>
        <dbReference type="ARBA" id="ARBA00022989"/>
    </source>
</evidence>
<dbReference type="InterPro" id="IPR027359">
    <property type="entry name" value="Volt_channel_dom_sf"/>
</dbReference>
<protein>
    <submittedName>
        <fullName evidence="16">Uncharacterized protein</fullName>
    </submittedName>
</protein>
<keyword evidence="2" id="KW-0813">Transport</keyword>
<feature type="domain" description="Potassium channel" evidence="15">
    <location>
        <begin position="1737"/>
        <end position="1788"/>
    </location>
</feature>
<dbReference type="Pfam" id="PF07885">
    <property type="entry name" value="Ion_trans_2"/>
    <property type="match status" value="1"/>
</dbReference>
<sequence>MGSTLPSYEAAMRDAREYLRRRDLTSQDEIPLYFAWERLYAAANANLSTDFLNETRAELRARQQARLIPRQGLPPLLFTSFDKVNRKSLQTSAFLRSGLSSDAAIEMMARRYSREAEKLRSSREKLVASSLGGAGKRLKEGKRGKKTPQQEVDELLEALESPGSPMGSDFATSTLSKDRLGAGSDDGGKRAKKINRNLPNPEQEVEALLAKFENSNTVRNRVNAVKPKGEVDFSGGKDSFAGELAGGDAAKSAELRRSSFSMGNPAADPSVLNVEDVTAFAAQVSDWRMHPTADTAALPPKLGHNGLASNGLAPTTKSTKRVNGGGKTRKSGVAGGGEDDTTFDTGLGSSGSDQDHFDTNGSLRSSAVSTSPTSRRSTAHTSDWVDDVDENEQLGDELGVVRNSAMDEMLQDQPTVGGASNSTTLNARPGQHATMSTSGAERGSVQLSHAVGNMQVKIKGKEIEVTFRGSLDNSNSDESSNTEQQSERINPRGHPLATQKVFGTIDATSSRGGGEDDEHDTADPKAQMRNAVDQSDLNLLRKQSSVRFSGVADDDVDEGTNDDVSPSQNEPKPLEARDAPVASLPRRQELPSHQIRTASTDSSAASQDDLDEGSLYNNGEAVELDARSSMKKPHRQQVDVHDARLHDNGNSRPSTSRSGHQNPTAGGRNGVLQEESQGRHHIDSDSRIKQVLVEDSDSGSDEDFSDGPDTPDLEYRHHKSKHESSQLQRRAPHDTREYADHGRSRRPSSRPPSSQHASSRNKQRSHSTDSSSDSSSGYDSRIEVEKSDQRHRSDTAERPRSRHSSTRDRQRPSTRYSSIALRDRDHYLAAAMESPPKRIKPEIRSKETKQTKTKHDSKSSKSTPKLPEGIVWPPGMEAECIARLGLDGHHPIAPPGLEHLVTDEQWGDYWTWLHWYSSWQMWYMKNGKKPKGKSDKEKRRGRRHTESDESLDTEAGRCDNKSQRNNNNANWWVDVGSTMIPVSEVSNEAEDEPKRDDEPATSHQADADADAPSPGPEELMTTTITDWGAVTLKTGPLASQSRGDCFVFQRLWPATSLANSRPSARLKPSGPSPGGRASTCTSSPEETLIGWRLNQLIMLVLFVDIAIMTSETLDGPRHGGTDPDFHYMLDDSSYNSIEGLFTVTYCVEFAARWQSAPSQIQLWRLISTWVSLLAAIAAVPKLVGVAISSDTYHADSRMYNLRILRVVRLMILSHAFMGTKVLLRAAQHSIAPLKITFFFLITVVMVFATAIFYAEPCYDLQTCTFTDIFNTGYFVMLTVATVGYGNQVPSIHNPGSLVLTCIVMIFGTLYLSMPLAIIGIKYDLAWREYDEFARNKKLEQQRNRNLKEIAADIAAENSKQTSPHSNSTVPNADGTDATLQKLEVRTVKYVSSATCERFYELLKHIVDFHLAVQPLFSPVTLAEAATLESMLQFTKRRSEEASQALDAIIAAIKLHKRVCADAHSLLIARKSTERDTGSERRANSRLMSAIRRASREPSTDSSAPSSSKLRRAHKLQHTGLRSVLCQRTVHDFCRTHEEPGCYVFKVVGGSGSNLTVQVTIEPLNFHCAIEAADTNCYASGVNFGSLNFPLSCEEVFGSEVGIKVCKTRICQTSTSTIFDIEPYWIYFEFFFGILFTVEFILRVYAHPARRQLVGNFSAIVDVIILLPFYVEIIEICIDEMPTVVSAAIFFELERGTECFVGNTCMWWDKNVLTRELSERLPTGKRVLVQNTLLTLFTDMLRSTWFSLVSFTTVGYGDLYTRTSLGKLADAVGAIFSACYTAMPLTLVGGQFYICYEVYAKEEKRLKVREVQTNIGCVTSRANCIASLAVPATHEPSPPSPPRLSSRTASRVDAVQGEKPISSQHTAESTELQMINHFFLMHKVFNEVIEDLSSLNRLSTERVASARKGSFGSGSESTATKLADVRQREQTVEAKISTNMVFCMTAYLNFASMIERILGTKAKRTLRLHNAHTDALLPASELLRVSNDHESGNYSDVVDSDEVQIEPGVNT</sequence>
<evidence type="ECO:0000256" key="13">
    <source>
        <dbReference type="SAM" id="Phobius"/>
    </source>
</evidence>
<evidence type="ECO:0000313" key="16">
    <source>
        <dbReference type="EMBL" id="EGZ07502.1"/>
    </source>
</evidence>
<feature type="region of interest" description="Disordered" evidence="12">
    <location>
        <begin position="293"/>
        <end position="390"/>
    </location>
</feature>
<evidence type="ECO:0000256" key="11">
    <source>
        <dbReference type="ARBA" id="ARBA00023303"/>
    </source>
</evidence>
<keyword evidence="6" id="KW-0851">Voltage-gated channel</keyword>
<keyword evidence="17" id="KW-1185">Reference proteome</keyword>
<feature type="compositionally biased region" description="Polar residues" evidence="12">
    <location>
        <begin position="359"/>
        <end position="381"/>
    </location>
</feature>
<organism evidence="16 17">
    <name type="scientific">Phytophthora sojae (strain P6497)</name>
    <name type="common">Soybean stem and root rot agent</name>
    <name type="synonym">Phytophthora megasperma f. sp. glycines</name>
    <dbReference type="NCBI Taxonomy" id="1094619"/>
    <lineage>
        <taxon>Eukaryota</taxon>
        <taxon>Sar</taxon>
        <taxon>Stramenopiles</taxon>
        <taxon>Oomycota</taxon>
        <taxon>Peronosporomycetes</taxon>
        <taxon>Peronosporales</taxon>
        <taxon>Peronosporaceae</taxon>
        <taxon>Phytophthora</taxon>
    </lineage>
</organism>
<keyword evidence="10 13" id="KW-0472">Membrane</keyword>
<evidence type="ECO:0000256" key="5">
    <source>
        <dbReference type="ARBA" id="ARBA00022826"/>
    </source>
</evidence>
<evidence type="ECO:0000256" key="7">
    <source>
        <dbReference type="ARBA" id="ARBA00022958"/>
    </source>
</evidence>
<feature type="region of interest" description="Disordered" evidence="12">
    <location>
        <begin position="985"/>
        <end position="1020"/>
    </location>
</feature>
<feature type="transmembrane region" description="Helical" evidence="13">
    <location>
        <begin position="1162"/>
        <end position="1183"/>
    </location>
</feature>
<feature type="region of interest" description="Disordered" evidence="12">
    <location>
        <begin position="468"/>
        <end position="872"/>
    </location>
</feature>
<dbReference type="SUPFAM" id="SSF81324">
    <property type="entry name" value="Voltage-gated potassium channels"/>
    <property type="match status" value="2"/>
</dbReference>
<feature type="transmembrane region" description="Helical" evidence="13">
    <location>
        <begin position="1297"/>
        <end position="1320"/>
    </location>
</feature>
<dbReference type="PANTHER" id="PTHR11537:SF254">
    <property type="entry name" value="POTASSIUM VOLTAGE-GATED CHANNEL PROTEIN SHAB"/>
    <property type="match status" value="1"/>
</dbReference>
<feature type="compositionally biased region" description="Polar residues" evidence="12">
    <location>
        <begin position="412"/>
        <end position="426"/>
    </location>
</feature>
<evidence type="ECO:0000256" key="4">
    <source>
        <dbReference type="ARBA" id="ARBA00022692"/>
    </source>
</evidence>
<feature type="region of interest" description="Disordered" evidence="12">
    <location>
        <begin position="123"/>
        <end position="199"/>
    </location>
</feature>
<feature type="transmembrane region" description="Helical" evidence="13">
    <location>
        <begin position="1623"/>
        <end position="1645"/>
    </location>
</feature>
<dbReference type="GeneID" id="20650229"/>
<keyword evidence="4 13" id="KW-0812">Transmembrane</keyword>
<keyword evidence="7" id="KW-0630">Potassium</keyword>
<feature type="region of interest" description="Disordered" evidence="12">
    <location>
        <begin position="1059"/>
        <end position="1082"/>
    </location>
</feature>
<dbReference type="GO" id="GO:0008076">
    <property type="term" value="C:voltage-gated potassium channel complex"/>
    <property type="evidence" value="ECO:0007669"/>
    <property type="project" value="InterPro"/>
</dbReference>
<name>G5AA73_PHYSP</name>
<dbReference type="EMBL" id="JH159162">
    <property type="protein sequence ID" value="EGZ07502.1"/>
    <property type="molecule type" value="Genomic_DNA"/>
</dbReference>
<feature type="compositionally biased region" description="Basic and acidic residues" evidence="12">
    <location>
        <begin position="835"/>
        <end position="859"/>
    </location>
</feature>
<dbReference type="InterPro" id="IPR013099">
    <property type="entry name" value="K_chnl_dom"/>
</dbReference>
<dbReference type="PRINTS" id="PR00169">
    <property type="entry name" value="KCHANNEL"/>
</dbReference>
<feature type="compositionally biased region" description="Basic and acidic residues" evidence="12">
    <location>
        <begin position="731"/>
        <end position="742"/>
    </location>
</feature>
<dbReference type="GO" id="GO:0005249">
    <property type="term" value="F:voltage-gated potassium channel activity"/>
    <property type="evidence" value="ECO:0007669"/>
    <property type="project" value="InterPro"/>
</dbReference>
<feature type="transmembrane region" description="Helical" evidence="13">
    <location>
        <begin position="1652"/>
        <end position="1670"/>
    </location>
</feature>
<keyword evidence="5" id="KW-0631">Potassium channel</keyword>
<dbReference type="Gene3D" id="1.20.120.350">
    <property type="entry name" value="Voltage-gated potassium channels. Chain C"/>
    <property type="match status" value="2"/>
</dbReference>
<feature type="compositionally biased region" description="Basic and acidic residues" evidence="12">
    <location>
        <begin position="636"/>
        <end position="649"/>
    </location>
</feature>
<gene>
    <name evidence="16" type="ORF">PHYSODRAFT_362242</name>
</gene>
<dbReference type="InParanoid" id="G5AA73"/>
<feature type="compositionally biased region" description="Low complexity" evidence="12">
    <location>
        <begin position="470"/>
        <end position="484"/>
    </location>
</feature>
<dbReference type="RefSeq" id="XP_009537068.1">
    <property type="nucleotide sequence ID" value="XM_009538773.1"/>
</dbReference>
<evidence type="ECO:0000256" key="9">
    <source>
        <dbReference type="ARBA" id="ARBA00023065"/>
    </source>
</evidence>
<dbReference type="GO" id="GO:0001508">
    <property type="term" value="P:action potential"/>
    <property type="evidence" value="ECO:0007669"/>
    <property type="project" value="TreeGrafter"/>
</dbReference>
<evidence type="ECO:0000256" key="6">
    <source>
        <dbReference type="ARBA" id="ARBA00022882"/>
    </source>
</evidence>
<feature type="region of interest" description="Disordered" evidence="12">
    <location>
        <begin position="1830"/>
        <end position="1865"/>
    </location>
</feature>
<feature type="compositionally biased region" description="Basic and acidic residues" evidence="12">
    <location>
        <begin position="676"/>
        <end position="688"/>
    </location>
</feature>
<feature type="compositionally biased region" description="Polar residues" evidence="12">
    <location>
        <begin position="650"/>
        <end position="664"/>
    </location>
</feature>
<dbReference type="InterPro" id="IPR005821">
    <property type="entry name" value="Ion_trans_dom"/>
</dbReference>
<feature type="compositionally biased region" description="Low complexity" evidence="12">
    <location>
        <begin position="768"/>
        <end position="779"/>
    </location>
</feature>
<dbReference type="KEGG" id="psoj:PHYSODRAFT_362242"/>
<proteinExistence type="predicted"/>
<feature type="compositionally biased region" description="Acidic residues" evidence="12">
    <location>
        <begin position="694"/>
        <end position="712"/>
    </location>
</feature>
<feature type="compositionally biased region" description="Polar residues" evidence="12">
    <location>
        <begin position="532"/>
        <end position="547"/>
    </location>
</feature>
<evidence type="ECO:0000259" key="15">
    <source>
        <dbReference type="Pfam" id="PF07885"/>
    </source>
</evidence>
<accession>G5AA73</accession>
<dbReference type="Pfam" id="PF00520">
    <property type="entry name" value="Ion_trans"/>
    <property type="match status" value="1"/>
</dbReference>
<comment type="subcellular location">
    <subcellularLocation>
        <location evidence="1">Membrane</location>
        <topology evidence="1">Multi-pass membrane protein</topology>
    </subcellularLocation>
</comment>
<evidence type="ECO:0000256" key="2">
    <source>
        <dbReference type="ARBA" id="ARBA00022448"/>
    </source>
</evidence>
<evidence type="ECO:0000256" key="10">
    <source>
        <dbReference type="ARBA" id="ARBA00023136"/>
    </source>
</evidence>
<feature type="transmembrane region" description="Helical" evidence="13">
    <location>
        <begin position="1235"/>
        <end position="1253"/>
    </location>
</feature>
<feature type="compositionally biased region" description="Low complexity" evidence="12">
    <location>
        <begin position="598"/>
        <end position="607"/>
    </location>
</feature>